<proteinExistence type="predicted"/>
<evidence type="ECO:0000313" key="2">
    <source>
        <dbReference type="EMBL" id="CAE8586324.1"/>
    </source>
</evidence>
<comment type="caution">
    <text evidence="2">The sequence shown here is derived from an EMBL/GenBank/DDBJ whole genome shotgun (WGS) entry which is preliminary data.</text>
</comment>
<organism evidence="2 3">
    <name type="scientific">Polarella glacialis</name>
    <name type="common">Dinoflagellate</name>
    <dbReference type="NCBI Taxonomy" id="89957"/>
    <lineage>
        <taxon>Eukaryota</taxon>
        <taxon>Sar</taxon>
        <taxon>Alveolata</taxon>
        <taxon>Dinophyceae</taxon>
        <taxon>Suessiales</taxon>
        <taxon>Suessiaceae</taxon>
        <taxon>Polarella</taxon>
    </lineage>
</organism>
<dbReference type="AlphaFoldDB" id="A0A813DL54"/>
<gene>
    <name evidence="2" type="ORF">PGLA1383_LOCUS5199</name>
</gene>
<dbReference type="Proteomes" id="UP000654075">
    <property type="component" value="Unassembled WGS sequence"/>
</dbReference>
<name>A0A813DL54_POLGL</name>
<feature type="region of interest" description="Disordered" evidence="1">
    <location>
        <begin position="29"/>
        <end position="57"/>
    </location>
</feature>
<keyword evidence="3" id="KW-1185">Reference proteome</keyword>
<feature type="compositionally biased region" description="Low complexity" evidence="1">
    <location>
        <begin position="42"/>
        <end position="57"/>
    </location>
</feature>
<feature type="compositionally biased region" description="Pro residues" evidence="1">
    <location>
        <begin position="107"/>
        <end position="117"/>
    </location>
</feature>
<protein>
    <submittedName>
        <fullName evidence="2">Uncharacterized protein</fullName>
    </submittedName>
</protein>
<accession>A0A813DL54</accession>
<sequence>MAAPGAIAKRQRPLLAQGLHKPPCIAALRSHTEDEAAPKQLGAPPGAAARPEAPRSVPLPLQQLPGPCPQNAAPCNCWRSSETGLASTWTATRRSASQHHCTVTGSPPSPARRPPVRSPTQEAQLWRTRTSGGLAAGRRRPHFGAADPRVPRRALPPLAPGHLQPLQRHTALLSELQQGLGAIPLCGQDRGTPSPPPDEVLASGPLSQAQGARQLKAPWPLLAPLHIDAAALEICSAIADCKLASWFRPVTALGSESARGRTVVTSL</sequence>
<evidence type="ECO:0000256" key="1">
    <source>
        <dbReference type="SAM" id="MobiDB-lite"/>
    </source>
</evidence>
<dbReference type="EMBL" id="CAJNNV010002013">
    <property type="protein sequence ID" value="CAE8586324.1"/>
    <property type="molecule type" value="Genomic_DNA"/>
</dbReference>
<feature type="compositionally biased region" description="Polar residues" evidence="1">
    <location>
        <begin position="93"/>
        <end position="105"/>
    </location>
</feature>
<feature type="region of interest" description="Disordered" evidence="1">
    <location>
        <begin position="93"/>
        <end position="122"/>
    </location>
</feature>
<reference evidence="2" key="1">
    <citation type="submission" date="2021-02" db="EMBL/GenBank/DDBJ databases">
        <authorList>
            <person name="Dougan E. K."/>
            <person name="Rhodes N."/>
            <person name="Thang M."/>
            <person name="Chan C."/>
        </authorList>
    </citation>
    <scope>NUCLEOTIDE SEQUENCE</scope>
</reference>
<evidence type="ECO:0000313" key="3">
    <source>
        <dbReference type="Proteomes" id="UP000654075"/>
    </source>
</evidence>